<organism evidence="1">
    <name type="scientific">Streptococcus sp. SN-1</name>
    <dbReference type="NCBI Taxonomy" id="3074854"/>
    <lineage>
        <taxon>Bacteria</taxon>
        <taxon>Bacillati</taxon>
        <taxon>Bacillota</taxon>
        <taxon>Bacilli</taxon>
        <taxon>Lactobacillales</taxon>
        <taxon>Streptococcaceae</taxon>
        <taxon>Streptococcus</taxon>
    </lineage>
</organism>
<accession>A0AAT9G183</accession>
<dbReference type="Gene3D" id="3.40.30.10">
    <property type="entry name" value="Glutaredoxin"/>
    <property type="match status" value="1"/>
</dbReference>
<dbReference type="RefSeq" id="WP_261050026.1">
    <property type="nucleotide sequence ID" value="NZ_AP028929.1"/>
</dbReference>
<proteinExistence type="predicted"/>
<evidence type="ECO:0000313" key="1">
    <source>
        <dbReference type="EMBL" id="BET05219.1"/>
    </source>
</evidence>
<sequence>MLKLYFDNNAVRRHNIEQWLLKHNILFQSYTIDELTQADLLRFFTKTEDCFSFLKRTSWHYKLDNKTTMKSFVDTILMDKKKYLDLPLLETDSHILSNIWVDDLSQFLTRQQKEYERKALLRKANEISLGRTFWNNVSFYRSKANIRYLTLYQNIFKLTHTVETTTMDFNRFCNKLKKYRSLSLLPPQNCIEAMADIFEVDINEFFEEKDTDIFTVQMS</sequence>
<dbReference type="EMBL" id="AP028929">
    <property type="protein sequence ID" value="BET05219.1"/>
    <property type="molecule type" value="Genomic_DNA"/>
</dbReference>
<name>A0AAT9G183_9STRE</name>
<protein>
    <submittedName>
        <fullName evidence="1">Uncharacterized protein</fullName>
    </submittedName>
</protein>
<dbReference type="AlphaFoldDB" id="A0AAT9G183"/>
<reference evidence="1" key="1">
    <citation type="submission" date="2024-06" db="EMBL/GenBank/DDBJ databases">
        <title>Whole Genome Sequence of Streptococcus sp. strain SN-1.</title>
        <authorList>
            <person name="Saito M."/>
            <person name="Kuwahara N."/>
            <person name="Senpuku H."/>
        </authorList>
    </citation>
    <scope>NUCLEOTIDE SEQUENCE</scope>
    <source>
        <strain evidence="1">SN-1</strain>
    </source>
</reference>
<gene>
    <name evidence="1" type="ORF">MASAN616_10820</name>
</gene>